<dbReference type="RefSeq" id="WP_207117629.1">
    <property type="nucleotide sequence ID" value="NZ_JAFLEQ010000003.1"/>
</dbReference>
<evidence type="ECO:0000259" key="12">
    <source>
        <dbReference type="Pfam" id="PF22700"/>
    </source>
</evidence>
<evidence type="ECO:0000256" key="3">
    <source>
        <dbReference type="ARBA" id="ARBA00022741"/>
    </source>
</evidence>
<dbReference type="NCBIfam" id="TIGR01240">
    <property type="entry name" value="mevDPdecarb"/>
    <property type="match status" value="1"/>
</dbReference>
<dbReference type="SUPFAM" id="SSF54211">
    <property type="entry name" value="Ribosomal protein S5 domain 2-like"/>
    <property type="match status" value="2"/>
</dbReference>
<feature type="domain" description="Diphosphomevalonate decarboxylase-like N-terminal" evidence="12">
    <location>
        <begin position="355"/>
        <end position="508"/>
    </location>
</feature>
<dbReference type="Gene3D" id="3.30.70.890">
    <property type="entry name" value="GHMP kinase, C-terminal domain"/>
    <property type="match status" value="2"/>
</dbReference>
<dbReference type="Gene3D" id="3.30.230.10">
    <property type="match status" value="2"/>
</dbReference>
<dbReference type="InterPro" id="IPR020568">
    <property type="entry name" value="Ribosomal_Su5_D2-typ_SF"/>
</dbReference>
<dbReference type="PANTHER" id="PTHR10977:SF3">
    <property type="entry name" value="DIPHOSPHOMEVALONATE DECARBOXYLASE"/>
    <property type="match status" value="1"/>
</dbReference>
<reference evidence="13" key="1">
    <citation type="submission" date="2021-03" db="EMBL/GenBank/DDBJ databases">
        <authorList>
            <person name="Sun Q."/>
        </authorList>
    </citation>
    <scope>NUCLEOTIDE SEQUENCE</scope>
    <source>
        <strain evidence="13">CCM 8862</strain>
    </source>
</reference>
<accession>A0A939IUH7</accession>
<dbReference type="Pfam" id="PF00288">
    <property type="entry name" value="GHMP_kinases_N"/>
    <property type="match status" value="1"/>
</dbReference>
<dbReference type="EMBL" id="JAFLEQ010000003">
    <property type="protein sequence ID" value="MBN9643206.1"/>
    <property type="molecule type" value="Genomic_DNA"/>
</dbReference>
<sequence length="671" mass="69409">MSNRHIPDDAAFPPPPPPASRQGCAWAPGKLILIGEHAVVFGGTALAVPFPDVGVEAVAVVSRTGHTVLNTGDYHGPIDRAPEVVAPLVEAARKTLSFVGLDGQPIELSCHGLIPPGRGLGASAAYCAAIVTAIARLARVELSAEQRFNLVQAGERVAHGNPSGLDARTVLGGAPICFSGGSVSPLSLGAPVHLVVADTGVAGNTRSAVSAVEDLARRDTAVAHRHLADLSNVAGNCREHLAMGLTDRVGQDMDRAHSSLQALGVSHPSLDRLVDAARRAGACGAKLTGAGHGGCMLALAADAAAARRIDAALIRAGAEKTWTLTLAPTPPPETGRPAGCPPADTAPEGPCQAVAHPNIALIKYWTKRDRDLVLPHTGSLSLTLDVFPTRTTVEPGGRKDRLFINGQQHTGAALQRMSGFLSLLRSLSGDGRHATVVSHNSVPTAAGLASSAAGFAAAALAGAAAYGLPTDTATLSRLARRGSGSACRSVIGDLALWDPGQGEGQQADETSYARAVRGPRLAMVIMVVNSDTKAVSSRTAMQQTVETSPYFEGWITTARRDLKLMVTALEQEDMSAIGQITERNALRMHAAIMANDPPTVFAAPTTLRIVDAVRTIRQERGLMCFATADAGPNVAVVCPDAELPAVYGALTARFPDINAIAARSGPGVYRA</sequence>
<evidence type="ECO:0000259" key="10">
    <source>
        <dbReference type="Pfam" id="PF08544"/>
    </source>
</evidence>
<evidence type="ECO:0000256" key="5">
    <source>
        <dbReference type="ARBA" id="ARBA00022840"/>
    </source>
</evidence>
<evidence type="ECO:0000313" key="13">
    <source>
        <dbReference type="EMBL" id="MBN9643206.1"/>
    </source>
</evidence>
<dbReference type="AlphaFoldDB" id="A0A939IUH7"/>
<dbReference type="GO" id="GO:0005829">
    <property type="term" value="C:cytosol"/>
    <property type="evidence" value="ECO:0007669"/>
    <property type="project" value="InterPro"/>
</dbReference>
<dbReference type="PANTHER" id="PTHR10977">
    <property type="entry name" value="DIPHOSPHOMEVALONATE DECARBOXYLASE"/>
    <property type="match status" value="1"/>
</dbReference>
<comment type="pathway">
    <text evidence="7">Isoprenoid biosynthesis; isopentenyl diphosphate biosynthesis via mevalonate pathway; isopentenyl diphosphate from (R)-mevalonate: step 1/3.</text>
</comment>
<gene>
    <name evidence="13" type="primary">mvaD</name>
    <name evidence="13" type="ORF">JZY06_00950</name>
</gene>
<dbReference type="PRINTS" id="PR00959">
    <property type="entry name" value="MEVGALKINASE"/>
</dbReference>
<dbReference type="GO" id="GO:0004163">
    <property type="term" value="F:diphosphomevalonate decarboxylase activity"/>
    <property type="evidence" value="ECO:0007669"/>
    <property type="project" value="UniProtKB-EC"/>
</dbReference>
<dbReference type="Pfam" id="PF18376">
    <property type="entry name" value="MDD_C"/>
    <property type="match status" value="1"/>
</dbReference>
<evidence type="ECO:0000256" key="4">
    <source>
        <dbReference type="ARBA" id="ARBA00022777"/>
    </source>
</evidence>
<evidence type="ECO:0000256" key="8">
    <source>
        <dbReference type="SAM" id="MobiDB-lite"/>
    </source>
</evidence>
<comment type="caution">
    <text evidence="13">The sequence shown here is derived from an EMBL/GenBank/DDBJ whole genome shotgun (WGS) entry which is preliminary data.</text>
</comment>
<dbReference type="EC" id="4.1.1.33" evidence="13"/>
<evidence type="ECO:0000256" key="7">
    <source>
        <dbReference type="ARBA" id="ARBA00029438"/>
    </source>
</evidence>
<dbReference type="Pfam" id="PF08544">
    <property type="entry name" value="GHMP_kinases_C"/>
    <property type="match status" value="1"/>
</dbReference>
<dbReference type="InterPro" id="IPR053859">
    <property type="entry name" value="MVD-like_N"/>
</dbReference>
<keyword evidence="5" id="KW-0067">ATP-binding</keyword>
<keyword evidence="2" id="KW-0808">Transferase</keyword>
<evidence type="ECO:0000313" key="14">
    <source>
        <dbReference type="Proteomes" id="UP000664332"/>
    </source>
</evidence>
<evidence type="ECO:0000259" key="11">
    <source>
        <dbReference type="Pfam" id="PF18376"/>
    </source>
</evidence>
<dbReference type="Pfam" id="PF22700">
    <property type="entry name" value="MVD-like_N"/>
    <property type="match status" value="1"/>
</dbReference>
<dbReference type="InterPro" id="IPR041431">
    <property type="entry name" value="Mvd1_C"/>
</dbReference>
<protein>
    <submittedName>
        <fullName evidence="13">Diphosphomevalonate decarboxylase</fullName>
        <ecNumber evidence="13">4.1.1.33</ecNumber>
    </submittedName>
</protein>
<evidence type="ECO:0000259" key="9">
    <source>
        <dbReference type="Pfam" id="PF00288"/>
    </source>
</evidence>
<feature type="region of interest" description="Disordered" evidence="8">
    <location>
        <begin position="1"/>
        <end position="22"/>
    </location>
</feature>
<dbReference type="InterPro" id="IPR014721">
    <property type="entry name" value="Ribsml_uS5_D2-typ_fold_subgr"/>
</dbReference>
<dbReference type="GO" id="GO:0019287">
    <property type="term" value="P:isopentenyl diphosphate biosynthetic process, mevalonate pathway"/>
    <property type="evidence" value="ECO:0007669"/>
    <property type="project" value="InterPro"/>
</dbReference>
<evidence type="ECO:0000256" key="2">
    <source>
        <dbReference type="ARBA" id="ARBA00022679"/>
    </source>
</evidence>
<dbReference type="InterPro" id="IPR013750">
    <property type="entry name" value="GHMP_kinase_C_dom"/>
</dbReference>
<feature type="domain" description="GHMP kinase N-terminal" evidence="9">
    <location>
        <begin position="91"/>
        <end position="169"/>
    </location>
</feature>
<keyword evidence="3" id="KW-0547">Nucleotide-binding</keyword>
<dbReference type="InterPro" id="IPR036554">
    <property type="entry name" value="GHMP_kinase_C_sf"/>
</dbReference>
<dbReference type="Proteomes" id="UP000664332">
    <property type="component" value="Unassembled WGS sequence"/>
</dbReference>
<dbReference type="InterPro" id="IPR006204">
    <property type="entry name" value="GHMP_kinase_N_dom"/>
</dbReference>
<dbReference type="NCBIfam" id="TIGR00549">
    <property type="entry name" value="mevalon_kin"/>
    <property type="match status" value="1"/>
</dbReference>
<dbReference type="GO" id="GO:0005524">
    <property type="term" value="F:ATP binding"/>
    <property type="evidence" value="ECO:0007669"/>
    <property type="project" value="UniProtKB-KW"/>
</dbReference>
<evidence type="ECO:0000256" key="1">
    <source>
        <dbReference type="ARBA" id="ARBA00022516"/>
    </source>
</evidence>
<organism evidence="13 14">
    <name type="scientific">Corynebacterium mendelii</name>
    <dbReference type="NCBI Taxonomy" id="2765362"/>
    <lineage>
        <taxon>Bacteria</taxon>
        <taxon>Bacillati</taxon>
        <taxon>Actinomycetota</taxon>
        <taxon>Actinomycetes</taxon>
        <taxon>Mycobacteriales</taxon>
        <taxon>Corynebacteriaceae</taxon>
        <taxon>Corynebacterium</taxon>
    </lineage>
</organism>
<keyword evidence="1" id="KW-0444">Lipid biosynthesis</keyword>
<dbReference type="GO" id="GO:0004496">
    <property type="term" value="F:mevalonate kinase activity"/>
    <property type="evidence" value="ECO:0007669"/>
    <property type="project" value="InterPro"/>
</dbReference>
<dbReference type="SUPFAM" id="SSF55060">
    <property type="entry name" value="GHMP Kinase, C-terminal domain"/>
    <property type="match status" value="2"/>
</dbReference>
<dbReference type="InterPro" id="IPR029765">
    <property type="entry name" value="Mev_diP_decarb"/>
</dbReference>
<evidence type="ECO:0000256" key="6">
    <source>
        <dbReference type="ARBA" id="ARBA00023098"/>
    </source>
</evidence>
<keyword evidence="4" id="KW-0418">Kinase</keyword>
<keyword evidence="13" id="KW-0456">Lyase</keyword>
<feature type="domain" description="GHMP kinase C-terminal" evidence="10">
    <location>
        <begin position="247"/>
        <end position="316"/>
    </location>
</feature>
<dbReference type="InterPro" id="IPR006205">
    <property type="entry name" value="Mev_gal_kin"/>
</dbReference>
<keyword evidence="6" id="KW-0443">Lipid metabolism</keyword>
<name>A0A939IUH7_9CORY</name>
<keyword evidence="14" id="KW-1185">Reference proteome</keyword>
<proteinExistence type="predicted"/>
<feature type="domain" description="Mvd1 C-terminal" evidence="11">
    <location>
        <begin position="523"/>
        <end position="659"/>
    </location>
</feature>